<proteinExistence type="predicted"/>
<keyword evidence="3" id="KW-1185">Reference proteome</keyword>
<dbReference type="Pfam" id="PF02450">
    <property type="entry name" value="LCAT"/>
    <property type="match status" value="1"/>
</dbReference>
<gene>
    <name evidence="2" type="ORF">DYBT9275_00918</name>
</gene>
<keyword evidence="1" id="KW-1133">Transmembrane helix</keyword>
<dbReference type="InterPro" id="IPR003386">
    <property type="entry name" value="LACT/PDAT_acylTrfase"/>
</dbReference>
<name>A0A916J9I9_9BACT</name>
<organism evidence="2 3">
    <name type="scientific">Dyadobacter helix</name>
    <dbReference type="NCBI Taxonomy" id="2822344"/>
    <lineage>
        <taxon>Bacteria</taxon>
        <taxon>Pseudomonadati</taxon>
        <taxon>Bacteroidota</taxon>
        <taxon>Cytophagia</taxon>
        <taxon>Cytophagales</taxon>
        <taxon>Spirosomataceae</taxon>
        <taxon>Dyadobacter</taxon>
    </lineage>
</organism>
<sequence>MSYTVINIHGTFDQNSKFIREPSDFCSHLKENLGDAVISPFDWSGKNSISDRYKSGIRLAEKIEELSNLYPDRKIILIAHSHGGNIIRYALSDETLKDKIHKIVYLATPFIKIRKRSTEDSKLILEVYELLIFTLILALLIASLFVNTPNSSSNLLLFFIVVIFSGALYIGYWGSFKEKISKKNAKMYLRIATMLINQNHAYKQLIPVLSISYDLDEARILLKFVQLISNPFPLATELVKRESNLFYNLTIGISVIIGLFILYTGFVTVGILAIFLILGPYYFIFAIKHGNYRFFSQSREKTIREANAFLNLINGLASVVFLLIGSVFSLFSKYHHLGYGTGSFSDILYLTYENVEVADVHPYAQKRTFSVKKYINRHGFIGAVKRWLKLELLHSEVYLDKEILNSITGWILEPPKDGNESK</sequence>
<evidence type="ECO:0000313" key="2">
    <source>
        <dbReference type="EMBL" id="CAG4992224.1"/>
    </source>
</evidence>
<feature type="transmembrane region" description="Helical" evidence="1">
    <location>
        <begin position="245"/>
        <end position="263"/>
    </location>
</feature>
<dbReference type="AlphaFoldDB" id="A0A916J9I9"/>
<comment type="caution">
    <text evidence="2">The sequence shown here is derived from an EMBL/GenBank/DDBJ whole genome shotgun (WGS) entry which is preliminary data.</text>
</comment>
<evidence type="ECO:0000313" key="3">
    <source>
        <dbReference type="Proteomes" id="UP000680038"/>
    </source>
</evidence>
<evidence type="ECO:0000256" key="1">
    <source>
        <dbReference type="SAM" id="Phobius"/>
    </source>
</evidence>
<protein>
    <recommendedName>
        <fullName evidence="4">Alpha/beta hydrolase</fullName>
    </recommendedName>
</protein>
<feature type="transmembrane region" description="Helical" evidence="1">
    <location>
        <begin position="123"/>
        <end position="146"/>
    </location>
</feature>
<accession>A0A916J9I9</accession>
<dbReference type="EMBL" id="CAJRAF010000001">
    <property type="protein sequence ID" value="CAG4992224.1"/>
    <property type="molecule type" value="Genomic_DNA"/>
</dbReference>
<feature type="transmembrane region" description="Helical" evidence="1">
    <location>
        <begin position="152"/>
        <end position="173"/>
    </location>
</feature>
<evidence type="ECO:0008006" key="4">
    <source>
        <dbReference type="Google" id="ProtNLM"/>
    </source>
</evidence>
<dbReference type="GO" id="GO:0006629">
    <property type="term" value="P:lipid metabolic process"/>
    <property type="evidence" value="ECO:0007669"/>
    <property type="project" value="InterPro"/>
</dbReference>
<dbReference type="Gene3D" id="3.40.50.1820">
    <property type="entry name" value="alpha/beta hydrolase"/>
    <property type="match status" value="1"/>
</dbReference>
<keyword evidence="1" id="KW-0472">Membrane</keyword>
<reference evidence="2" key="1">
    <citation type="submission" date="2021-04" db="EMBL/GenBank/DDBJ databases">
        <authorList>
            <person name="Rodrigo-Torres L."/>
            <person name="Arahal R. D."/>
            <person name="Lucena T."/>
        </authorList>
    </citation>
    <scope>NUCLEOTIDE SEQUENCE</scope>
    <source>
        <strain evidence="2">CECT 9275</strain>
    </source>
</reference>
<keyword evidence="1" id="KW-0812">Transmembrane</keyword>
<dbReference type="RefSeq" id="WP_215237624.1">
    <property type="nucleotide sequence ID" value="NZ_CAJRAF010000001.1"/>
</dbReference>
<feature type="transmembrane region" description="Helical" evidence="1">
    <location>
        <begin position="308"/>
        <end position="331"/>
    </location>
</feature>
<dbReference type="GO" id="GO:0008374">
    <property type="term" value="F:O-acyltransferase activity"/>
    <property type="evidence" value="ECO:0007669"/>
    <property type="project" value="InterPro"/>
</dbReference>
<dbReference type="Proteomes" id="UP000680038">
    <property type="component" value="Unassembled WGS sequence"/>
</dbReference>
<feature type="transmembrane region" description="Helical" evidence="1">
    <location>
        <begin position="269"/>
        <end position="287"/>
    </location>
</feature>
<dbReference type="SUPFAM" id="SSF53474">
    <property type="entry name" value="alpha/beta-Hydrolases"/>
    <property type="match status" value="1"/>
</dbReference>
<dbReference type="InterPro" id="IPR029058">
    <property type="entry name" value="AB_hydrolase_fold"/>
</dbReference>